<evidence type="ECO:0000256" key="4">
    <source>
        <dbReference type="ARBA" id="ARBA00022490"/>
    </source>
</evidence>
<evidence type="ECO:0000256" key="11">
    <source>
        <dbReference type="ARBA" id="ARBA00048366"/>
    </source>
</evidence>
<evidence type="ECO:0000256" key="3">
    <source>
        <dbReference type="ARBA" id="ARBA00012584"/>
    </source>
</evidence>
<organism evidence="13 14">
    <name type="scientific">Streptococcus cuniculi</name>
    <dbReference type="NCBI Taxonomy" id="1432788"/>
    <lineage>
        <taxon>Bacteria</taxon>
        <taxon>Bacillati</taxon>
        <taxon>Bacillota</taxon>
        <taxon>Bacilli</taxon>
        <taxon>Lactobacillales</taxon>
        <taxon>Streptococcaceae</taxon>
        <taxon>Streptococcus</taxon>
    </lineage>
</organism>
<name>A0A4Y9JFI1_9STRE</name>
<protein>
    <recommendedName>
        <fullName evidence="10">L-threonylcarbamoyladenylate synthase</fullName>
        <ecNumber evidence="3">2.7.7.87</ecNumber>
    </recommendedName>
    <alternativeName>
        <fullName evidence="10">L-threonylcarbamoyladenylate synthase</fullName>
    </alternativeName>
</protein>
<feature type="domain" description="YrdC-like" evidence="12">
    <location>
        <begin position="1"/>
        <end position="182"/>
    </location>
</feature>
<dbReference type="InterPro" id="IPR050156">
    <property type="entry name" value="TC-AMP_synthase_SUA5"/>
</dbReference>
<evidence type="ECO:0000313" key="14">
    <source>
        <dbReference type="Proteomes" id="UP000297253"/>
    </source>
</evidence>
<evidence type="ECO:0000259" key="12">
    <source>
        <dbReference type="PROSITE" id="PS51163"/>
    </source>
</evidence>
<dbReference type="GO" id="GO:0005524">
    <property type="term" value="F:ATP binding"/>
    <property type="evidence" value="ECO:0007669"/>
    <property type="project" value="UniProtKB-KW"/>
</dbReference>
<evidence type="ECO:0000256" key="9">
    <source>
        <dbReference type="ARBA" id="ARBA00022840"/>
    </source>
</evidence>
<reference evidence="13 14" key="1">
    <citation type="submission" date="2019-03" db="EMBL/GenBank/DDBJ databases">
        <title>Diversity of the mouse oral microbiome.</title>
        <authorList>
            <person name="Joseph S."/>
            <person name="Aduse-Opoku J."/>
            <person name="Curtis M."/>
            <person name="Wade W."/>
            <person name="Hashim A."/>
        </authorList>
    </citation>
    <scope>NUCLEOTIDE SEQUENCE [LARGE SCALE GENOMIC DNA]</scope>
    <source>
        <strain evidence="13 14">WM131</strain>
    </source>
</reference>
<dbReference type="OrthoDB" id="9814580at2"/>
<keyword evidence="4" id="KW-0963">Cytoplasm</keyword>
<dbReference type="SUPFAM" id="SSF55821">
    <property type="entry name" value="YrdC/RibB"/>
    <property type="match status" value="1"/>
</dbReference>
<keyword evidence="7" id="KW-0548">Nucleotidyltransferase</keyword>
<keyword evidence="8" id="KW-0547">Nucleotide-binding</keyword>
<evidence type="ECO:0000256" key="10">
    <source>
        <dbReference type="ARBA" id="ARBA00029774"/>
    </source>
</evidence>
<evidence type="ECO:0000256" key="5">
    <source>
        <dbReference type="ARBA" id="ARBA00022679"/>
    </source>
</evidence>
<evidence type="ECO:0000256" key="8">
    <source>
        <dbReference type="ARBA" id="ARBA00022741"/>
    </source>
</evidence>
<dbReference type="GO" id="GO:0008033">
    <property type="term" value="P:tRNA processing"/>
    <property type="evidence" value="ECO:0007669"/>
    <property type="project" value="UniProtKB-KW"/>
</dbReference>
<evidence type="ECO:0000256" key="6">
    <source>
        <dbReference type="ARBA" id="ARBA00022694"/>
    </source>
</evidence>
<dbReference type="Pfam" id="PF01300">
    <property type="entry name" value="Sua5_yciO_yrdC"/>
    <property type="match status" value="1"/>
</dbReference>
<gene>
    <name evidence="13" type="ORF">E4T82_02190</name>
</gene>
<keyword evidence="5" id="KW-0808">Transferase</keyword>
<sequence length="201" mass="22102">MDRIERILEAGGAVVLPTETVYGLFGRALDKRAVQRVYDLKNRPLDKAMNLNVASLEDMLAFSKHQPAYLAHLFQAFLPGPLTIILQANEQVPHWVNSGMKTVGFRVPSHPVTLNLIQTFGPLIGPSANLSGRTSGVLFDQIMQDFHGEVIGVKDDEFLTGQDSTILDLSGAEARILRQGAITRENLLAQLPELKFKGENA</sequence>
<dbReference type="Gene3D" id="3.90.870.10">
    <property type="entry name" value="DHBP synthase"/>
    <property type="match status" value="1"/>
</dbReference>
<dbReference type="InterPro" id="IPR017945">
    <property type="entry name" value="DHBP_synth_RibB-like_a/b_dom"/>
</dbReference>
<evidence type="ECO:0000256" key="1">
    <source>
        <dbReference type="ARBA" id="ARBA00004496"/>
    </source>
</evidence>
<proteinExistence type="inferred from homology"/>
<dbReference type="STRING" id="1432788.BU202_02090"/>
<dbReference type="GO" id="GO:0003725">
    <property type="term" value="F:double-stranded RNA binding"/>
    <property type="evidence" value="ECO:0007669"/>
    <property type="project" value="InterPro"/>
</dbReference>
<comment type="similarity">
    <text evidence="2">Belongs to the SUA5 family.</text>
</comment>
<evidence type="ECO:0000256" key="2">
    <source>
        <dbReference type="ARBA" id="ARBA00007663"/>
    </source>
</evidence>
<keyword evidence="9" id="KW-0067">ATP-binding</keyword>
<comment type="catalytic activity">
    <reaction evidence="11">
        <text>L-threonine + hydrogencarbonate + ATP = L-threonylcarbamoyladenylate + diphosphate + H2O</text>
        <dbReference type="Rhea" id="RHEA:36407"/>
        <dbReference type="ChEBI" id="CHEBI:15377"/>
        <dbReference type="ChEBI" id="CHEBI:17544"/>
        <dbReference type="ChEBI" id="CHEBI:30616"/>
        <dbReference type="ChEBI" id="CHEBI:33019"/>
        <dbReference type="ChEBI" id="CHEBI:57926"/>
        <dbReference type="ChEBI" id="CHEBI:73682"/>
        <dbReference type="EC" id="2.7.7.87"/>
    </reaction>
</comment>
<dbReference type="AlphaFoldDB" id="A0A4Y9JFI1"/>
<dbReference type="NCBIfam" id="TIGR00057">
    <property type="entry name" value="L-threonylcarbamoyladenylate synthase"/>
    <property type="match status" value="1"/>
</dbReference>
<dbReference type="Proteomes" id="UP000297253">
    <property type="component" value="Unassembled WGS sequence"/>
</dbReference>
<dbReference type="GO" id="GO:0000049">
    <property type="term" value="F:tRNA binding"/>
    <property type="evidence" value="ECO:0007669"/>
    <property type="project" value="TreeGrafter"/>
</dbReference>
<accession>A0A4Y9JFI1</accession>
<comment type="subcellular location">
    <subcellularLocation>
        <location evidence="1">Cytoplasm</location>
    </subcellularLocation>
</comment>
<keyword evidence="6" id="KW-0819">tRNA processing</keyword>
<dbReference type="GO" id="GO:0006450">
    <property type="term" value="P:regulation of translational fidelity"/>
    <property type="evidence" value="ECO:0007669"/>
    <property type="project" value="TreeGrafter"/>
</dbReference>
<evidence type="ECO:0000313" key="13">
    <source>
        <dbReference type="EMBL" id="TFU98595.1"/>
    </source>
</evidence>
<dbReference type="GO" id="GO:0005737">
    <property type="term" value="C:cytoplasm"/>
    <property type="evidence" value="ECO:0007669"/>
    <property type="project" value="UniProtKB-SubCell"/>
</dbReference>
<dbReference type="EMBL" id="SPPD01000002">
    <property type="protein sequence ID" value="TFU98595.1"/>
    <property type="molecule type" value="Genomic_DNA"/>
</dbReference>
<dbReference type="PANTHER" id="PTHR17490">
    <property type="entry name" value="SUA5"/>
    <property type="match status" value="1"/>
</dbReference>
<dbReference type="InterPro" id="IPR006070">
    <property type="entry name" value="Sua5-like_dom"/>
</dbReference>
<comment type="caution">
    <text evidence="13">The sequence shown here is derived from an EMBL/GenBank/DDBJ whole genome shotgun (WGS) entry which is preliminary data.</text>
</comment>
<dbReference type="EC" id="2.7.7.87" evidence="3"/>
<dbReference type="RefSeq" id="WP_135181263.1">
    <property type="nucleotide sequence ID" value="NZ_JADGKZ010000002.1"/>
</dbReference>
<dbReference type="PANTHER" id="PTHR17490:SF16">
    <property type="entry name" value="THREONYLCARBAMOYL-AMP SYNTHASE"/>
    <property type="match status" value="1"/>
</dbReference>
<dbReference type="PROSITE" id="PS51163">
    <property type="entry name" value="YRDC"/>
    <property type="match status" value="1"/>
</dbReference>
<dbReference type="GO" id="GO:0061710">
    <property type="term" value="F:L-threonylcarbamoyladenylate synthase"/>
    <property type="evidence" value="ECO:0007669"/>
    <property type="project" value="UniProtKB-EC"/>
</dbReference>
<evidence type="ECO:0000256" key="7">
    <source>
        <dbReference type="ARBA" id="ARBA00022695"/>
    </source>
</evidence>